<dbReference type="RefSeq" id="XP_047763846.1">
    <property type="nucleotide sequence ID" value="XM_047906476.1"/>
</dbReference>
<dbReference type="EMBL" id="CP090168">
    <property type="protein sequence ID" value="UJO19480.1"/>
    <property type="molecule type" value="Genomic_DNA"/>
</dbReference>
<feature type="region of interest" description="Disordered" evidence="1">
    <location>
        <begin position="1"/>
        <end position="55"/>
    </location>
</feature>
<organism evidence="2 3">
    <name type="scientific">Passalora fulva</name>
    <name type="common">Tomato leaf mold</name>
    <name type="synonym">Cladosporium fulvum</name>
    <dbReference type="NCBI Taxonomy" id="5499"/>
    <lineage>
        <taxon>Eukaryota</taxon>
        <taxon>Fungi</taxon>
        <taxon>Dikarya</taxon>
        <taxon>Ascomycota</taxon>
        <taxon>Pezizomycotina</taxon>
        <taxon>Dothideomycetes</taxon>
        <taxon>Dothideomycetidae</taxon>
        <taxon>Mycosphaerellales</taxon>
        <taxon>Mycosphaerellaceae</taxon>
        <taxon>Fulvia</taxon>
    </lineage>
</organism>
<evidence type="ECO:0000256" key="1">
    <source>
        <dbReference type="SAM" id="MobiDB-lite"/>
    </source>
</evidence>
<evidence type="ECO:0000313" key="3">
    <source>
        <dbReference type="Proteomes" id="UP000756132"/>
    </source>
</evidence>
<proteinExistence type="predicted"/>
<feature type="compositionally biased region" description="Polar residues" evidence="1">
    <location>
        <begin position="1"/>
        <end position="12"/>
    </location>
</feature>
<dbReference type="AlphaFoldDB" id="A0A9Q8UR91"/>
<dbReference type="KEGG" id="ffu:CLAFUR5_07328"/>
<evidence type="ECO:0000313" key="2">
    <source>
        <dbReference type="EMBL" id="UJO19480.1"/>
    </source>
</evidence>
<reference evidence="2" key="2">
    <citation type="journal article" date="2022" name="Microb. Genom.">
        <title>A chromosome-scale genome assembly of the tomato pathogen Cladosporium fulvum reveals a compartmentalized genome architecture and the presence of a dispensable chromosome.</title>
        <authorList>
            <person name="Zaccaron A.Z."/>
            <person name="Chen L.H."/>
            <person name="Samaras A."/>
            <person name="Stergiopoulos I."/>
        </authorList>
    </citation>
    <scope>NUCLEOTIDE SEQUENCE</scope>
    <source>
        <strain evidence="2">Race5_Kim</strain>
    </source>
</reference>
<dbReference type="Proteomes" id="UP000756132">
    <property type="component" value="Chromosome 6"/>
</dbReference>
<reference evidence="2" key="1">
    <citation type="submission" date="2021-12" db="EMBL/GenBank/DDBJ databases">
        <authorList>
            <person name="Zaccaron A."/>
            <person name="Stergiopoulos I."/>
        </authorList>
    </citation>
    <scope>NUCLEOTIDE SEQUENCE</scope>
    <source>
        <strain evidence="2">Race5_Kim</strain>
    </source>
</reference>
<keyword evidence="3" id="KW-1185">Reference proteome</keyword>
<dbReference type="GeneID" id="71987206"/>
<feature type="compositionally biased region" description="Basic and acidic residues" evidence="1">
    <location>
        <begin position="44"/>
        <end position="54"/>
    </location>
</feature>
<sequence length="73" mass="8315">MSATMRGSQRQRSPAMDADPSPSKLHKLQQDGHRLCISNQKGQARPESRRRGEYPSKIGYFQAYLQYSLAYAL</sequence>
<gene>
    <name evidence="2" type="ORF">CLAFUR5_07328</name>
</gene>
<name>A0A9Q8UR91_PASFU</name>
<protein>
    <submittedName>
        <fullName evidence="2">Uncharacterized protein</fullName>
    </submittedName>
</protein>
<accession>A0A9Q8UR91</accession>